<feature type="chain" id="PRO_5013295545" description="DUF4440 domain-containing protein" evidence="1">
    <location>
        <begin position="20"/>
        <end position="144"/>
    </location>
</feature>
<proteinExistence type="predicted"/>
<reference evidence="3 4" key="1">
    <citation type="submission" date="2017-02" db="EMBL/GenBank/DDBJ databases">
        <authorList>
            <person name="Peterson S.W."/>
        </authorList>
    </citation>
    <scope>NUCLEOTIDE SEQUENCE [LARGE SCALE GENOMIC DNA]</scope>
    <source>
        <strain evidence="3 4">DSM 22335</strain>
    </source>
</reference>
<dbReference type="Proteomes" id="UP000190888">
    <property type="component" value="Unassembled WGS sequence"/>
</dbReference>
<keyword evidence="4" id="KW-1185">Reference proteome</keyword>
<keyword evidence="1" id="KW-0732">Signal</keyword>
<dbReference type="Pfam" id="PF14534">
    <property type="entry name" value="DUF4440"/>
    <property type="match status" value="1"/>
</dbReference>
<dbReference type="EMBL" id="FUWH01000004">
    <property type="protein sequence ID" value="SJZ75943.1"/>
    <property type="molecule type" value="Genomic_DNA"/>
</dbReference>
<dbReference type="InterPro" id="IPR032710">
    <property type="entry name" value="NTF2-like_dom_sf"/>
</dbReference>
<organism evidence="3 4">
    <name type="scientific">Sediminibacterium ginsengisoli</name>
    <dbReference type="NCBI Taxonomy" id="413434"/>
    <lineage>
        <taxon>Bacteria</taxon>
        <taxon>Pseudomonadati</taxon>
        <taxon>Bacteroidota</taxon>
        <taxon>Chitinophagia</taxon>
        <taxon>Chitinophagales</taxon>
        <taxon>Chitinophagaceae</taxon>
        <taxon>Sediminibacterium</taxon>
    </lineage>
</organism>
<evidence type="ECO:0000256" key="1">
    <source>
        <dbReference type="SAM" id="SignalP"/>
    </source>
</evidence>
<protein>
    <recommendedName>
        <fullName evidence="2">DUF4440 domain-containing protein</fullName>
    </recommendedName>
</protein>
<sequence length="144" mass="15949">MKQLLTFILMLATAGAVLAQGGKEQKVMNKIKALNKAVFADKDSVALNALLSDKVSFGHSTGKLEDKQEMIRNAVANTMTYEDFKMDSATVFIEGNTAIARHILKARTMDKGKEGVLRLGILQTWVKKKDKDWELVARQAVKLP</sequence>
<dbReference type="Gene3D" id="3.10.450.50">
    <property type="match status" value="1"/>
</dbReference>
<feature type="signal peptide" evidence="1">
    <location>
        <begin position="1"/>
        <end position="19"/>
    </location>
</feature>
<evidence type="ECO:0000313" key="4">
    <source>
        <dbReference type="Proteomes" id="UP000190888"/>
    </source>
</evidence>
<dbReference type="STRING" id="413434.SAMN04488132_104164"/>
<dbReference type="RefSeq" id="WP_078831142.1">
    <property type="nucleotide sequence ID" value="NZ_FUWH01000004.1"/>
</dbReference>
<evidence type="ECO:0000313" key="3">
    <source>
        <dbReference type="EMBL" id="SJZ75943.1"/>
    </source>
</evidence>
<dbReference type="InterPro" id="IPR027843">
    <property type="entry name" value="DUF4440"/>
</dbReference>
<feature type="domain" description="DUF4440" evidence="2">
    <location>
        <begin position="32"/>
        <end position="134"/>
    </location>
</feature>
<evidence type="ECO:0000259" key="2">
    <source>
        <dbReference type="Pfam" id="PF14534"/>
    </source>
</evidence>
<dbReference type="OrthoDB" id="5383110at2"/>
<gene>
    <name evidence="3" type="ORF">SAMN04488132_104164</name>
</gene>
<dbReference type="SUPFAM" id="SSF54427">
    <property type="entry name" value="NTF2-like"/>
    <property type="match status" value="1"/>
</dbReference>
<name>A0A1T4NA56_9BACT</name>
<dbReference type="AlphaFoldDB" id="A0A1T4NA56"/>
<accession>A0A1T4NA56</accession>